<evidence type="ECO:0000313" key="3">
    <source>
        <dbReference type="Proteomes" id="UP000074410"/>
    </source>
</evidence>
<keyword evidence="1" id="KW-1133">Transmembrane helix</keyword>
<dbReference type="EMBL" id="LDTC01000096">
    <property type="protein sequence ID" value="KTW10409.1"/>
    <property type="molecule type" value="Genomic_DNA"/>
</dbReference>
<feature type="transmembrane region" description="Helical" evidence="1">
    <location>
        <begin position="12"/>
        <end position="37"/>
    </location>
</feature>
<keyword evidence="1" id="KW-0472">Membrane</keyword>
<protein>
    <submittedName>
        <fullName evidence="2">Uncharacterized protein</fullName>
    </submittedName>
</protein>
<feature type="transmembrane region" description="Helical" evidence="1">
    <location>
        <begin position="43"/>
        <end position="64"/>
    </location>
</feature>
<reference evidence="2 3" key="1">
    <citation type="journal article" date="2016" name="Front. Microbiol.">
        <title>Genomic Resource of Rice Seed Associated Bacteria.</title>
        <authorList>
            <person name="Midha S."/>
            <person name="Bansal K."/>
            <person name="Sharma S."/>
            <person name="Kumar N."/>
            <person name="Patil P.P."/>
            <person name="Chaudhry V."/>
            <person name="Patil P.B."/>
        </authorList>
    </citation>
    <scope>NUCLEOTIDE SEQUENCE [LARGE SCALE GENOMIC DNA]</scope>
    <source>
        <strain evidence="2 3">NS258</strain>
    </source>
</reference>
<evidence type="ECO:0000256" key="1">
    <source>
        <dbReference type="SAM" id="Phobius"/>
    </source>
</evidence>
<organism evidence="2 3">
    <name type="scientific">Sphingomonas sanguinis</name>
    <dbReference type="NCBI Taxonomy" id="33051"/>
    <lineage>
        <taxon>Bacteria</taxon>
        <taxon>Pseudomonadati</taxon>
        <taxon>Pseudomonadota</taxon>
        <taxon>Alphaproteobacteria</taxon>
        <taxon>Sphingomonadales</taxon>
        <taxon>Sphingomonadaceae</taxon>
        <taxon>Sphingomonas</taxon>
    </lineage>
</organism>
<accession>A0A147J6I2</accession>
<dbReference type="Proteomes" id="UP000074410">
    <property type="component" value="Unassembled WGS sequence"/>
</dbReference>
<dbReference type="AlphaFoldDB" id="A0A147J6I2"/>
<evidence type="ECO:0000313" key="2">
    <source>
        <dbReference type="EMBL" id="KTW10409.1"/>
    </source>
</evidence>
<sequence length="79" mass="8851">MSNVMGKFVAATLVAVAATYTLFIGWLILFTIAFFGIEDFGSDLLGFSVMFVMAISPLPIWRYCLKRAAAWLRGERPRL</sequence>
<keyword evidence="1" id="KW-0812">Transmembrane</keyword>
<comment type="caution">
    <text evidence="2">The sequence shown here is derived from an EMBL/GenBank/DDBJ whole genome shotgun (WGS) entry which is preliminary data.</text>
</comment>
<gene>
    <name evidence="2" type="ORF">NS258_12625</name>
</gene>
<proteinExistence type="predicted"/>
<dbReference type="PATRIC" id="fig|33051.5.peg.3770"/>
<name>A0A147J6I2_9SPHN</name>